<protein>
    <submittedName>
        <fullName evidence="2">Uncharacterized protein</fullName>
    </submittedName>
</protein>
<gene>
    <name evidence="2" type="ORF">O181_016878</name>
</gene>
<organism evidence="2 3">
    <name type="scientific">Austropuccinia psidii MF-1</name>
    <dbReference type="NCBI Taxonomy" id="1389203"/>
    <lineage>
        <taxon>Eukaryota</taxon>
        <taxon>Fungi</taxon>
        <taxon>Dikarya</taxon>
        <taxon>Basidiomycota</taxon>
        <taxon>Pucciniomycotina</taxon>
        <taxon>Pucciniomycetes</taxon>
        <taxon>Pucciniales</taxon>
        <taxon>Sphaerophragmiaceae</taxon>
        <taxon>Austropuccinia</taxon>
    </lineage>
</organism>
<sequence>MVSDVELDSHGQPLPSMSWRSNHVDESFQRLDEGYKQLARTPRAKINHNDKIKKIKPDRHNSKAPGFGNIPNKNPSNWMAPDAMESLKEVEKRGIKLQEPVDLSPQIEHLRAMTRRPTVNQYSFMQI</sequence>
<dbReference type="EMBL" id="AVOT02004717">
    <property type="protein sequence ID" value="MBW0477163.1"/>
    <property type="molecule type" value="Genomic_DNA"/>
</dbReference>
<keyword evidence="3" id="KW-1185">Reference proteome</keyword>
<proteinExistence type="predicted"/>
<feature type="region of interest" description="Disordered" evidence="1">
    <location>
        <begin position="1"/>
        <end position="23"/>
    </location>
</feature>
<evidence type="ECO:0000313" key="3">
    <source>
        <dbReference type="Proteomes" id="UP000765509"/>
    </source>
</evidence>
<comment type="caution">
    <text evidence="2">The sequence shown here is derived from an EMBL/GenBank/DDBJ whole genome shotgun (WGS) entry which is preliminary data.</text>
</comment>
<feature type="region of interest" description="Disordered" evidence="1">
    <location>
        <begin position="39"/>
        <end position="77"/>
    </location>
</feature>
<name>A0A9Q3C631_9BASI</name>
<accession>A0A9Q3C631</accession>
<evidence type="ECO:0000256" key="1">
    <source>
        <dbReference type="SAM" id="MobiDB-lite"/>
    </source>
</evidence>
<dbReference type="Proteomes" id="UP000765509">
    <property type="component" value="Unassembled WGS sequence"/>
</dbReference>
<evidence type="ECO:0000313" key="2">
    <source>
        <dbReference type="EMBL" id="MBW0477163.1"/>
    </source>
</evidence>
<reference evidence="2" key="1">
    <citation type="submission" date="2021-03" db="EMBL/GenBank/DDBJ databases">
        <title>Draft genome sequence of rust myrtle Austropuccinia psidii MF-1, a brazilian biotype.</title>
        <authorList>
            <person name="Quecine M.C."/>
            <person name="Pachon D.M.R."/>
            <person name="Bonatelli M.L."/>
            <person name="Correr F.H."/>
            <person name="Franceschini L.M."/>
            <person name="Leite T.F."/>
            <person name="Margarido G.R.A."/>
            <person name="Almeida C.A."/>
            <person name="Ferrarezi J.A."/>
            <person name="Labate C.A."/>
        </authorList>
    </citation>
    <scope>NUCLEOTIDE SEQUENCE</scope>
    <source>
        <strain evidence="2">MF-1</strain>
    </source>
</reference>
<dbReference type="AlphaFoldDB" id="A0A9Q3C631"/>